<evidence type="ECO:0000313" key="1">
    <source>
        <dbReference type="Proteomes" id="UP000492821"/>
    </source>
</evidence>
<organism evidence="1 2">
    <name type="scientific">Panagrellus redivivus</name>
    <name type="common">Microworm</name>
    <dbReference type="NCBI Taxonomy" id="6233"/>
    <lineage>
        <taxon>Eukaryota</taxon>
        <taxon>Metazoa</taxon>
        <taxon>Ecdysozoa</taxon>
        <taxon>Nematoda</taxon>
        <taxon>Chromadorea</taxon>
        <taxon>Rhabditida</taxon>
        <taxon>Tylenchina</taxon>
        <taxon>Panagrolaimomorpha</taxon>
        <taxon>Panagrolaimoidea</taxon>
        <taxon>Panagrolaimidae</taxon>
        <taxon>Panagrellus</taxon>
    </lineage>
</organism>
<protein>
    <submittedName>
        <fullName evidence="2">Uncharacterized protein</fullName>
    </submittedName>
</protein>
<name>A0A7E4VT65_PANRE</name>
<accession>A0A7E4VT65</accession>
<dbReference type="WBParaSite" id="Pan_g2453.t1">
    <property type="protein sequence ID" value="Pan_g2453.t1"/>
    <property type="gene ID" value="Pan_g2453"/>
</dbReference>
<reference evidence="1" key="1">
    <citation type="journal article" date="2013" name="Genetics">
        <title>The draft genome and transcriptome of Panagrellus redivivus are shaped by the harsh demands of a free-living lifestyle.</title>
        <authorList>
            <person name="Srinivasan J."/>
            <person name="Dillman A.R."/>
            <person name="Macchietto M.G."/>
            <person name="Heikkinen L."/>
            <person name="Lakso M."/>
            <person name="Fracchia K.M."/>
            <person name="Antoshechkin I."/>
            <person name="Mortazavi A."/>
            <person name="Wong G."/>
            <person name="Sternberg P.W."/>
        </authorList>
    </citation>
    <scope>NUCLEOTIDE SEQUENCE [LARGE SCALE GENOMIC DNA]</scope>
    <source>
        <strain evidence="1">MT8872</strain>
    </source>
</reference>
<proteinExistence type="predicted"/>
<dbReference type="AlphaFoldDB" id="A0A7E4VT65"/>
<evidence type="ECO:0000313" key="2">
    <source>
        <dbReference type="WBParaSite" id="Pan_g2453.t1"/>
    </source>
</evidence>
<reference evidence="2" key="2">
    <citation type="submission" date="2020-10" db="UniProtKB">
        <authorList>
            <consortium name="WormBaseParasite"/>
        </authorList>
    </citation>
    <scope>IDENTIFICATION</scope>
</reference>
<keyword evidence="1" id="KW-1185">Reference proteome</keyword>
<sequence>MCQSSIWWIKAFVDAKCSSLKEFTVYNAPLSIFKIDKKVLVKFMKAQRENFTLRFLMSDDIEWHSTTEQRLKNLFDERFERRVRSQLTLLRPVHTPIRISKSTKLKGSVFSIN</sequence>
<dbReference type="Proteomes" id="UP000492821">
    <property type="component" value="Unassembled WGS sequence"/>
</dbReference>